<reference evidence="7 9" key="1">
    <citation type="journal article" date="2012" name="Nature">
        <title>Algal genomes reveal evolutionary mosaicism and the fate of nucleomorphs.</title>
        <authorList>
            <consortium name="DOE Joint Genome Institute"/>
            <person name="Curtis B.A."/>
            <person name="Tanifuji G."/>
            <person name="Burki F."/>
            <person name="Gruber A."/>
            <person name="Irimia M."/>
            <person name="Maruyama S."/>
            <person name="Arias M.C."/>
            <person name="Ball S.G."/>
            <person name="Gile G.H."/>
            <person name="Hirakawa Y."/>
            <person name="Hopkins J.F."/>
            <person name="Kuo A."/>
            <person name="Rensing S.A."/>
            <person name="Schmutz J."/>
            <person name="Symeonidi A."/>
            <person name="Elias M."/>
            <person name="Eveleigh R.J."/>
            <person name="Herman E.K."/>
            <person name="Klute M.J."/>
            <person name="Nakayama T."/>
            <person name="Obornik M."/>
            <person name="Reyes-Prieto A."/>
            <person name="Armbrust E.V."/>
            <person name="Aves S.J."/>
            <person name="Beiko R.G."/>
            <person name="Coutinho P."/>
            <person name="Dacks J.B."/>
            <person name="Durnford D.G."/>
            <person name="Fast N.M."/>
            <person name="Green B.R."/>
            <person name="Grisdale C.J."/>
            <person name="Hempel F."/>
            <person name="Henrissat B."/>
            <person name="Hoppner M.P."/>
            <person name="Ishida K."/>
            <person name="Kim E."/>
            <person name="Koreny L."/>
            <person name="Kroth P.G."/>
            <person name="Liu Y."/>
            <person name="Malik S.B."/>
            <person name="Maier U.G."/>
            <person name="McRose D."/>
            <person name="Mock T."/>
            <person name="Neilson J.A."/>
            <person name="Onodera N.T."/>
            <person name="Poole A.M."/>
            <person name="Pritham E.J."/>
            <person name="Richards T.A."/>
            <person name="Rocap G."/>
            <person name="Roy S.W."/>
            <person name="Sarai C."/>
            <person name="Schaack S."/>
            <person name="Shirato S."/>
            <person name="Slamovits C.H."/>
            <person name="Spencer D.F."/>
            <person name="Suzuki S."/>
            <person name="Worden A.Z."/>
            <person name="Zauner S."/>
            <person name="Barry K."/>
            <person name="Bell C."/>
            <person name="Bharti A.K."/>
            <person name="Crow J.A."/>
            <person name="Grimwood J."/>
            <person name="Kramer R."/>
            <person name="Lindquist E."/>
            <person name="Lucas S."/>
            <person name="Salamov A."/>
            <person name="McFadden G.I."/>
            <person name="Lane C.E."/>
            <person name="Keeling P.J."/>
            <person name="Gray M.W."/>
            <person name="Grigoriev I.V."/>
            <person name="Archibald J.M."/>
        </authorList>
    </citation>
    <scope>NUCLEOTIDE SEQUENCE</scope>
    <source>
        <strain evidence="7 9">CCMP2712</strain>
    </source>
</reference>
<dbReference type="GO" id="GO:0033550">
    <property type="term" value="F:MAP kinase tyrosine phosphatase activity"/>
    <property type="evidence" value="ECO:0007669"/>
    <property type="project" value="TreeGrafter"/>
</dbReference>
<dbReference type="CDD" id="cd14498">
    <property type="entry name" value="DSP"/>
    <property type="match status" value="1"/>
</dbReference>
<dbReference type="PANTHER" id="PTHR10159:SF519">
    <property type="entry name" value="DUAL SPECIFICITY PROTEIN PHOSPHATASE MPK3"/>
    <property type="match status" value="1"/>
</dbReference>
<evidence type="ECO:0000259" key="5">
    <source>
        <dbReference type="PROSITE" id="PS50054"/>
    </source>
</evidence>
<comment type="similarity">
    <text evidence="1">Belongs to the protein-tyrosine phosphatase family. Non-receptor class dual specificity subfamily.</text>
</comment>
<evidence type="ECO:0000256" key="3">
    <source>
        <dbReference type="ARBA" id="ARBA00022801"/>
    </source>
</evidence>
<dbReference type="SMART" id="SM00195">
    <property type="entry name" value="DSPc"/>
    <property type="match status" value="1"/>
</dbReference>
<dbReference type="GeneID" id="17295441"/>
<dbReference type="PROSITE" id="PS50056">
    <property type="entry name" value="TYR_PHOSPHATASE_2"/>
    <property type="match status" value="1"/>
</dbReference>
<evidence type="ECO:0000256" key="2">
    <source>
        <dbReference type="ARBA" id="ARBA00013064"/>
    </source>
</evidence>
<dbReference type="PaxDb" id="55529-EKX38626"/>
<evidence type="ECO:0000259" key="6">
    <source>
        <dbReference type="PROSITE" id="PS50056"/>
    </source>
</evidence>
<dbReference type="eggNOG" id="KOG1716">
    <property type="taxonomic scope" value="Eukaryota"/>
</dbReference>
<dbReference type="AlphaFoldDB" id="L1IQR3"/>
<dbReference type="GO" id="GO:0005737">
    <property type="term" value="C:cytoplasm"/>
    <property type="evidence" value="ECO:0007669"/>
    <property type="project" value="TreeGrafter"/>
</dbReference>
<feature type="domain" description="Tyrosine specific protein phosphatases" evidence="6">
    <location>
        <begin position="60"/>
        <end position="114"/>
    </location>
</feature>
<dbReference type="Gene3D" id="3.90.190.10">
    <property type="entry name" value="Protein tyrosine phosphatase superfamily"/>
    <property type="match status" value="1"/>
</dbReference>
<sequence length="134" mass="14954">LFIGNRAQATNWDLVSSLNIKYIVNASRDGSSPFPSIQYFTCPITDTEKTDLSEACRLSWDFIESAYQHSPAGAVLVHCASGISRSVALVAHYLMRKECISYDESMRRIRIKHPAAAPNAGFTLQLRLLEASFR</sequence>
<dbReference type="KEGG" id="gtt:GUITHDRAFT_39596"/>
<keyword evidence="9" id="KW-1185">Reference proteome</keyword>
<evidence type="ECO:0000256" key="4">
    <source>
        <dbReference type="ARBA" id="ARBA00022912"/>
    </source>
</evidence>
<dbReference type="Proteomes" id="UP000011087">
    <property type="component" value="Unassembled WGS sequence"/>
</dbReference>
<dbReference type="EC" id="3.1.3.48" evidence="2"/>
<evidence type="ECO:0000313" key="8">
    <source>
        <dbReference type="EnsemblProtists" id="EKX38626"/>
    </source>
</evidence>
<dbReference type="PROSITE" id="PS50054">
    <property type="entry name" value="TYR_PHOSPHATASE_DUAL"/>
    <property type="match status" value="1"/>
</dbReference>
<proteinExistence type="inferred from homology"/>
<accession>L1IQR3</accession>
<protein>
    <recommendedName>
        <fullName evidence="2">protein-tyrosine-phosphatase</fullName>
        <ecNumber evidence="2">3.1.3.48</ecNumber>
    </recommendedName>
</protein>
<dbReference type="OMA" id="YETPPIC"/>
<dbReference type="SUPFAM" id="SSF52799">
    <property type="entry name" value="(Phosphotyrosine protein) phosphatases II"/>
    <property type="match status" value="1"/>
</dbReference>
<dbReference type="InterPro" id="IPR000340">
    <property type="entry name" value="Dual-sp_phosphatase_cat-dom"/>
</dbReference>
<dbReference type="InterPro" id="IPR000387">
    <property type="entry name" value="Tyr_Pase_dom"/>
</dbReference>
<evidence type="ECO:0000313" key="9">
    <source>
        <dbReference type="Proteomes" id="UP000011087"/>
    </source>
</evidence>
<dbReference type="GO" id="GO:0043409">
    <property type="term" value="P:negative regulation of MAPK cascade"/>
    <property type="evidence" value="ECO:0007669"/>
    <property type="project" value="TreeGrafter"/>
</dbReference>
<dbReference type="EnsemblProtists" id="EKX38626">
    <property type="protein sequence ID" value="EKX38626"/>
    <property type="gene ID" value="GUITHDRAFT_39596"/>
</dbReference>
<feature type="domain" description="Tyrosine-protein phosphatase" evidence="5">
    <location>
        <begin position="1"/>
        <end position="134"/>
    </location>
</feature>
<dbReference type="Pfam" id="PF00782">
    <property type="entry name" value="DSPc"/>
    <property type="match status" value="1"/>
</dbReference>
<dbReference type="EMBL" id="JH993046">
    <property type="protein sequence ID" value="EKX38626.1"/>
    <property type="molecule type" value="Genomic_DNA"/>
</dbReference>
<gene>
    <name evidence="7" type="ORF">GUITHDRAFT_39596</name>
</gene>
<dbReference type="GO" id="GO:0008330">
    <property type="term" value="F:protein tyrosine/threonine phosphatase activity"/>
    <property type="evidence" value="ECO:0007669"/>
    <property type="project" value="TreeGrafter"/>
</dbReference>
<dbReference type="GO" id="GO:0017017">
    <property type="term" value="F:MAP kinase tyrosine/serine/threonine phosphatase activity"/>
    <property type="evidence" value="ECO:0007669"/>
    <property type="project" value="TreeGrafter"/>
</dbReference>
<reference evidence="8" key="3">
    <citation type="submission" date="2016-03" db="UniProtKB">
        <authorList>
            <consortium name="EnsemblProtists"/>
        </authorList>
    </citation>
    <scope>IDENTIFICATION</scope>
</reference>
<dbReference type="PANTHER" id="PTHR10159">
    <property type="entry name" value="DUAL SPECIFICITY PROTEIN PHOSPHATASE"/>
    <property type="match status" value="1"/>
</dbReference>
<feature type="non-terminal residue" evidence="7">
    <location>
        <position position="134"/>
    </location>
</feature>
<dbReference type="RefSeq" id="XP_005825606.1">
    <property type="nucleotide sequence ID" value="XM_005825549.1"/>
</dbReference>
<reference evidence="9" key="2">
    <citation type="submission" date="2012-11" db="EMBL/GenBank/DDBJ databases">
        <authorList>
            <person name="Kuo A."/>
            <person name="Curtis B.A."/>
            <person name="Tanifuji G."/>
            <person name="Burki F."/>
            <person name="Gruber A."/>
            <person name="Irimia M."/>
            <person name="Maruyama S."/>
            <person name="Arias M.C."/>
            <person name="Ball S.G."/>
            <person name="Gile G.H."/>
            <person name="Hirakawa Y."/>
            <person name="Hopkins J.F."/>
            <person name="Rensing S.A."/>
            <person name="Schmutz J."/>
            <person name="Symeonidi A."/>
            <person name="Elias M."/>
            <person name="Eveleigh R.J."/>
            <person name="Herman E.K."/>
            <person name="Klute M.J."/>
            <person name="Nakayama T."/>
            <person name="Obornik M."/>
            <person name="Reyes-Prieto A."/>
            <person name="Armbrust E.V."/>
            <person name="Aves S.J."/>
            <person name="Beiko R.G."/>
            <person name="Coutinho P."/>
            <person name="Dacks J.B."/>
            <person name="Durnford D.G."/>
            <person name="Fast N.M."/>
            <person name="Green B.R."/>
            <person name="Grisdale C."/>
            <person name="Hempe F."/>
            <person name="Henrissat B."/>
            <person name="Hoppner M.P."/>
            <person name="Ishida K.-I."/>
            <person name="Kim E."/>
            <person name="Koreny L."/>
            <person name="Kroth P.G."/>
            <person name="Liu Y."/>
            <person name="Malik S.-B."/>
            <person name="Maier U.G."/>
            <person name="McRose D."/>
            <person name="Mock T."/>
            <person name="Neilson J.A."/>
            <person name="Onodera N.T."/>
            <person name="Poole A.M."/>
            <person name="Pritham E.J."/>
            <person name="Richards T.A."/>
            <person name="Rocap G."/>
            <person name="Roy S.W."/>
            <person name="Sarai C."/>
            <person name="Schaack S."/>
            <person name="Shirato S."/>
            <person name="Slamovits C.H."/>
            <person name="Spencer D.F."/>
            <person name="Suzuki S."/>
            <person name="Worden A.Z."/>
            <person name="Zauner S."/>
            <person name="Barry K."/>
            <person name="Bell C."/>
            <person name="Bharti A.K."/>
            <person name="Crow J.A."/>
            <person name="Grimwood J."/>
            <person name="Kramer R."/>
            <person name="Lindquist E."/>
            <person name="Lucas S."/>
            <person name="Salamov A."/>
            <person name="McFadden G.I."/>
            <person name="Lane C.E."/>
            <person name="Keeling P.J."/>
            <person name="Gray M.W."/>
            <person name="Grigoriev I.V."/>
            <person name="Archibald J.M."/>
        </authorList>
    </citation>
    <scope>NUCLEOTIDE SEQUENCE</scope>
    <source>
        <strain evidence="9">CCMP2712</strain>
    </source>
</reference>
<keyword evidence="3" id="KW-0378">Hydrolase</keyword>
<dbReference type="InterPro" id="IPR020422">
    <property type="entry name" value="TYR_PHOSPHATASE_DUAL_dom"/>
</dbReference>
<dbReference type="HOGENOM" id="CLU_027074_12_0_1"/>
<dbReference type="InterPro" id="IPR029021">
    <property type="entry name" value="Prot-tyrosine_phosphatase-like"/>
</dbReference>
<feature type="non-terminal residue" evidence="7">
    <location>
        <position position="1"/>
    </location>
</feature>
<dbReference type="OrthoDB" id="10252009at2759"/>
<evidence type="ECO:0000313" key="7">
    <source>
        <dbReference type="EMBL" id="EKX38626.1"/>
    </source>
</evidence>
<organism evidence="7">
    <name type="scientific">Guillardia theta (strain CCMP2712)</name>
    <name type="common">Cryptophyte</name>
    <dbReference type="NCBI Taxonomy" id="905079"/>
    <lineage>
        <taxon>Eukaryota</taxon>
        <taxon>Cryptophyceae</taxon>
        <taxon>Pyrenomonadales</taxon>
        <taxon>Geminigeraceae</taxon>
        <taxon>Guillardia</taxon>
    </lineage>
</organism>
<evidence type="ECO:0000256" key="1">
    <source>
        <dbReference type="ARBA" id="ARBA00008601"/>
    </source>
</evidence>
<dbReference type="STRING" id="905079.L1IQR3"/>
<keyword evidence="4" id="KW-0904">Protein phosphatase</keyword>
<name>L1IQR3_GUITC</name>